<sequence length="465" mass="48715">MTLTPAPPVTATLHRQFTGDVHIPGDDGYDRERHSWHTVIDPRPELVAEAADARDVAVAVRAAREHALPFAVQATGHGTYLPADGGLLLKTGRMADVVVDPESRTARVGPGARWADVVTAAASYGLAPISGTLSVGVTGYTLGGGAGFLSRTFGYAADSVVSADLVTADGRPLTVSGEEYPDLYWAIRGGGGNFGVVTALELLLFDVPRVLAGMLYYPAEHAADILALYSEWAVDVSDELNTGIMIARMPDAPQVPDPIRGRGVIGIRVFCPAEARGARKALNRLLDAAGTPLTGGLTESTFGEASAALAGAAHPPMAVEQRFDLFRELPGEVIGAVVDTVDTPVAGVEIRHWGGAIAHPGAHAGPAGHRDVPFSISCAAMLGGPDDAAAIDALDGLTDRLRTYATGGSFLNFLNDPARTAAAFTPENYRRLSEVKRTWDPENVFRVNLNIPPAADERHASAGGQ</sequence>
<dbReference type="Gene3D" id="3.30.43.10">
    <property type="entry name" value="Uridine Diphospho-n-acetylenolpyruvylglucosamine Reductase, domain 2"/>
    <property type="match status" value="1"/>
</dbReference>
<dbReference type="InterPro" id="IPR012951">
    <property type="entry name" value="BBE"/>
</dbReference>
<evidence type="ECO:0000313" key="7">
    <source>
        <dbReference type="EMBL" id="NEE02164.1"/>
    </source>
</evidence>
<comment type="similarity">
    <text evidence="2">Belongs to the oxygen-dependent FAD-linked oxidoreductase family.</text>
</comment>
<dbReference type="InterPro" id="IPR006094">
    <property type="entry name" value="Oxid_FAD_bind_N"/>
</dbReference>
<keyword evidence="8" id="KW-1185">Reference proteome</keyword>
<dbReference type="GO" id="GO:0016491">
    <property type="term" value="F:oxidoreductase activity"/>
    <property type="evidence" value="ECO:0007669"/>
    <property type="project" value="UniProtKB-KW"/>
</dbReference>
<keyword evidence="4" id="KW-0274">FAD</keyword>
<comment type="cofactor">
    <cofactor evidence="1">
        <name>FAD</name>
        <dbReference type="ChEBI" id="CHEBI:57692"/>
    </cofactor>
</comment>
<reference evidence="7 8" key="1">
    <citation type="submission" date="2020-02" db="EMBL/GenBank/DDBJ databases">
        <authorList>
            <person name="Li X.-J."/>
            <person name="Han X.-M."/>
        </authorList>
    </citation>
    <scope>NUCLEOTIDE SEQUENCE [LARGE SCALE GENOMIC DNA]</scope>
    <source>
        <strain evidence="7 8">CCTCC AB 2017055</strain>
    </source>
</reference>
<evidence type="ECO:0000256" key="4">
    <source>
        <dbReference type="ARBA" id="ARBA00022827"/>
    </source>
</evidence>
<dbReference type="Proteomes" id="UP000475214">
    <property type="component" value="Unassembled WGS sequence"/>
</dbReference>
<dbReference type="PANTHER" id="PTHR42973">
    <property type="entry name" value="BINDING OXIDOREDUCTASE, PUTATIVE (AFU_ORTHOLOGUE AFUA_1G17690)-RELATED"/>
    <property type="match status" value="1"/>
</dbReference>
<dbReference type="EMBL" id="JAAGOA010000013">
    <property type="protein sequence ID" value="NEE02164.1"/>
    <property type="molecule type" value="Genomic_DNA"/>
</dbReference>
<dbReference type="InterPro" id="IPR016167">
    <property type="entry name" value="FAD-bd_PCMH_sub1"/>
</dbReference>
<organism evidence="7 8">
    <name type="scientific">Phytoactinopolyspora halotolerans</name>
    <dbReference type="NCBI Taxonomy" id="1981512"/>
    <lineage>
        <taxon>Bacteria</taxon>
        <taxon>Bacillati</taxon>
        <taxon>Actinomycetota</taxon>
        <taxon>Actinomycetes</taxon>
        <taxon>Jiangellales</taxon>
        <taxon>Jiangellaceae</taxon>
        <taxon>Phytoactinopolyspora</taxon>
    </lineage>
</organism>
<accession>A0A6L9SBX4</accession>
<evidence type="ECO:0000259" key="6">
    <source>
        <dbReference type="PROSITE" id="PS51387"/>
    </source>
</evidence>
<dbReference type="GO" id="GO:0071949">
    <property type="term" value="F:FAD binding"/>
    <property type="evidence" value="ECO:0007669"/>
    <property type="project" value="InterPro"/>
</dbReference>
<evidence type="ECO:0000256" key="1">
    <source>
        <dbReference type="ARBA" id="ARBA00001974"/>
    </source>
</evidence>
<keyword evidence="3" id="KW-0285">Flavoprotein</keyword>
<dbReference type="PANTHER" id="PTHR42973:SF39">
    <property type="entry name" value="FAD-BINDING PCMH-TYPE DOMAIN-CONTAINING PROTEIN"/>
    <property type="match status" value="1"/>
</dbReference>
<evidence type="ECO:0000313" key="8">
    <source>
        <dbReference type="Proteomes" id="UP000475214"/>
    </source>
</evidence>
<dbReference type="InterPro" id="IPR050416">
    <property type="entry name" value="FAD-linked_Oxidoreductase"/>
</dbReference>
<evidence type="ECO:0000256" key="2">
    <source>
        <dbReference type="ARBA" id="ARBA00005466"/>
    </source>
</evidence>
<dbReference type="Gene3D" id="3.40.462.20">
    <property type="match status" value="1"/>
</dbReference>
<evidence type="ECO:0000256" key="5">
    <source>
        <dbReference type="ARBA" id="ARBA00023002"/>
    </source>
</evidence>
<comment type="caution">
    <text evidence="7">The sequence shown here is derived from an EMBL/GenBank/DDBJ whole genome shotgun (WGS) entry which is preliminary data.</text>
</comment>
<proteinExistence type="inferred from homology"/>
<dbReference type="Gene3D" id="3.30.465.10">
    <property type="match status" value="1"/>
</dbReference>
<dbReference type="AlphaFoldDB" id="A0A6L9SBX4"/>
<dbReference type="PROSITE" id="PS51387">
    <property type="entry name" value="FAD_PCMH"/>
    <property type="match status" value="1"/>
</dbReference>
<evidence type="ECO:0000256" key="3">
    <source>
        <dbReference type="ARBA" id="ARBA00022630"/>
    </source>
</evidence>
<name>A0A6L9SBX4_9ACTN</name>
<protein>
    <submittedName>
        <fullName evidence="7">FAD-binding oxidoreductase</fullName>
    </submittedName>
</protein>
<dbReference type="InterPro" id="IPR036318">
    <property type="entry name" value="FAD-bd_PCMH-like_sf"/>
</dbReference>
<dbReference type="Pfam" id="PF01565">
    <property type="entry name" value="FAD_binding_4"/>
    <property type="match status" value="1"/>
</dbReference>
<dbReference type="RefSeq" id="WP_163740484.1">
    <property type="nucleotide sequence ID" value="NZ_JAAGOA010000013.1"/>
</dbReference>
<dbReference type="Pfam" id="PF08031">
    <property type="entry name" value="BBE"/>
    <property type="match status" value="1"/>
</dbReference>
<dbReference type="SUPFAM" id="SSF56176">
    <property type="entry name" value="FAD-binding/transporter-associated domain-like"/>
    <property type="match status" value="1"/>
</dbReference>
<keyword evidence="5" id="KW-0560">Oxidoreductase</keyword>
<feature type="domain" description="FAD-binding PCMH-type" evidence="6">
    <location>
        <begin position="40"/>
        <end position="207"/>
    </location>
</feature>
<dbReference type="InterPro" id="IPR016169">
    <property type="entry name" value="FAD-bd_PCMH_sub2"/>
</dbReference>
<gene>
    <name evidence="7" type="ORF">G1H10_18475</name>
</gene>
<dbReference type="InterPro" id="IPR016166">
    <property type="entry name" value="FAD-bd_PCMH"/>
</dbReference>